<gene>
    <name evidence="1" type="ORF">JD292_02755</name>
</gene>
<reference evidence="1" key="1">
    <citation type="submission" date="2020-12" db="EMBL/GenBank/DDBJ databases">
        <title>Leucobacter sp. CAS2, isolated from Chromium sludge.</title>
        <authorList>
            <person name="Xu Z."/>
        </authorList>
    </citation>
    <scope>NUCLEOTIDE SEQUENCE</scope>
    <source>
        <strain evidence="1">CSA2</strain>
    </source>
</reference>
<accession>A0A934QBB7</accession>
<dbReference type="RefSeq" id="WP_200131200.1">
    <property type="nucleotide sequence ID" value="NZ_JAEHOI010000002.1"/>
</dbReference>
<dbReference type="Proteomes" id="UP000618733">
    <property type="component" value="Unassembled WGS sequence"/>
</dbReference>
<dbReference type="InterPro" id="IPR021456">
    <property type="entry name" value="DUF3107"/>
</dbReference>
<protein>
    <submittedName>
        <fullName evidence="1">DUF3107 domain-containing protein</fullName>
    </submittedName>
</protein>
<dbReference type="AlphaFoldDB" id="A0A934QBB7"/>
<evidence type="ECO:0000313" key="1">
    <source>
        <dbReference type="EMBL" id="MBK0421003.1"/>
    </source>
</evidence>
<organism evidence="1 2">
    <name type="scientific">Leucobacter edaphi</name>
    <dbReference type="NCBI Taxonomy" id="2796472"/>
    <lineage>
        <taxon>Bacteria</taxon>
        <taxon>Bacillati</taxon>
        <taxon>Actinomycetota</taxon>
        <taxon>Actinomycetes</taxon>
        <taxon>Micrococcales</taxon>
        <taxon>Microbacteriaceae</taxon>
        <taxon>Leucobacter</taxon>
    </lineage>
</organism>
<dbReference type="Pfam" id="PF11305">
    <property type="entry name" value="DUF3107"/>
    <property type="match status" value="1"/>
</dbReference>
<keyword evidence="2" id="KW-1185">Reference proteome</keyword>
<name>A0A934QBB7_9MICO</name>
<evidence type="ECO:0000313" key="2">
    <source>
        <dbReference type="Proteomes" id="UP000618733"/>
    </source>
</evidence>
<comment type="caution">
    <text evidence="1">The sequence shown here is derived from an EMBL/GenBank/DDBJ whole genome shotgun (WGS) entry which is preliminary data.</text>
</comment>
<dbReference type="EMBL" id="JAEHOI010000002">
    <property type="protein sequence ID" value="MBK0421003.1"/>
    <property type="molecule type" value="Genomic_DNA"/>
</dbReference>
<proteinExistence type="predicted"/>
<sequence>MEVRIGIKHSPRELAFESNEAAEELRAFVDDALTKAAPVVTLTDAKGRTFLISTDSISYVEIGGETERKVGFIS</sequence>